<dbReference type="Gene3D" id="1.10.10.1250">
    <property type="entry name" value="RNA polymerase, subunit delta, N-terminal domain"/>
    <property type="match status" value="1"/>
</dbReference>
<comment type="function">
    <text evidence="6">Participates in both the initiation and recycling phases of transcription. In the presence of the delta subunit, RNAP displays an increased specificity of transcription, a decreased affinity for nucleic acids, and an increased efficiency of RNA synthesis because of enhanced recycling.</text>
</comment>
<dbReference type="InterPro" id="IPR007759">
    <property type="entry name" value="Asxl_HARE-HTH"/>
</dbReference>
<comment type="subunit">
    <text evidence="6">RNAP is composed of a core of 2 alpha, a beta and a beta' subunits. The core is associated with a delta subunit and one of several sigma factors.</text>
</comment>
<comment type="caution">
    <text evidence="9">The sequence shown here is derived from an EMBL/GenBank/DDBJ whole genome shotgun (WGS) entry which is preliminary data.</text>
</comment>
<dbReference type="Proteomes" id="UP001519328">
    <property type="component" value="Unassembled WGS sequence"/>
</dbReference>
<evidence type="ECO:0000256" key="4">
    <source>
        <dbReference type="ARBA" id="ARBA00022695"/>
    </source>
</evidence>
<keyword evidence="4 6" id="KW-0548">Nucleotidyltransferase</keyword>
<dbReference type="InterPro" id="IPR038087">
    <property type="entry name" value="RNAP_delta_N_dom_sf"/>
</dbReference>
<name>A0ABS4HDE0_9BACI</name>
<proteinExistence type="inferred from homology"/>
<sequence>MSLKKYSREELVSKPMIELAYLILTDKKKAQDFYGVYDKVAELKGFTEKQKSENIAQFHTNLTVDGRFMAVHTDNWGLKRWYLVEETDEEVAAAPKKKKKAKAKPKPKKKKVAKKEELKEEEEEIPADNIEVLTGDFKETGDDGEEKDEAFDESFDDESDDFDEDLDEFDEEDDDSDEEDDEEEKK</sequence>
<comment type="similarity">
    <text evidence="1 6">Belongs to the RpoE family.</text>
</comment>
<dbReference type="InterPro" id="IPR029757">
    <property type="entry name" value="RpoE"/>
</dbReference>
<dbReference type="HAMAP" id="MF_00357">
    <property type="entry name" value="RNApol_bact_RpoE"/>
    <property type="match status" value="1"/>
</dbReference>
<evidence type="ECO:0000256" key="3">
    <source>
        <dbReference type="ARBA" id="ARBA00022679"/>
    </source>
</evidence>
<evidence type="ECO:0000256" key="6">
    <source>
        <dbReference type="HAMAP-Rule" id="MF_00357"/>
    </source>
</evidence>
<reference evidence="9 10" key="1">
    <citation type="submission" date="2021-03" db="EMBL/GenBank/DDBJ databases">
        <title>Genomic Encyclopedia of Type Strains, Phase IV (KMG-IV): sequencing the most valuable type-strain genomes for metagenomic binning, comparative biology and taxonomic classification.</title>
        <authorList>
            <person name="Goeker M."/>
        </authorList>
    </citation>
    <scope>NUCLEOTIDE SEQUENCE [LARGE SCALE GENOMIC DNA]</scope>
    <source>
        <strain evidence="9 10">DSM 21085</strain>
    </source>
</reference>
<dbReference type="GO" id="GO:0000428">
    <property type="term" value="C:DNA-directed RNA polymerase complex"/>
    <property type="evidence" value="ECO:0007669"/>
    <property type="project" value="UniProtKB-KW"/>
</dbReference>
<feature type="domain" description="HTH HARE-type" evidence="8">
    <location>
        <begin position="14"/>
        <end position="81"/>
    </location>
</feature>
<dbReference type="RefSeq" id="WP_209480432.1">
    <property type="nucleotide sequence ID" value="NZ_JAGGKK010000008.1"/>
</dbReference>
<evidence type="ECO:0000313" key="10">
    <source>
        <dbReference type="Proteomes" id="UP001519328"/>
    </source>
</evidence>
<evidence type="ECO:0000259" key="8">
    <source>
        <dbReference type="PROSITE" id="PS51913"/>
    </source>
</evidence>
<evidence type="ECO:0000313" key="9">
    <source>
        <dbReference type="EMBL" id="MBP1948883.1"/>
    </source>
</evidence>
<keyword evidence="3 6" id="KW-0808">Transferase</keyword>
<gene>
    <name evidence="6" type="primary">rpoE</name>
    <name evidence="9" type="ORF">J2Z82_001820</name>
</gene>
<feature type="compositionally biased region" description="Acidic residues" evidence="7">
    <location>
        <begin position="142"/>
        <end position="186"/>
    </location>
</feature>
<organism evidence="9 10">
    <name type="scientific">Virgibacillus litoralis</name>
    <dbReference type="NCBI Taxonomy" id="578221"/>
    <lineage>
        <taxon>Bacteria</taxon>
        <taxon>Bacillati</taxon>
        <taxon>Bacillota</taxon>
        <taxon>Bacilli</taxon>
        <taxon>Bacillales</taxon>
        <taxon>Bacillaceae</taxon>
        <taxon>Virgibacillus</taxon>
    </lineage>
</organism>
<evidence type="ECO:0000256" key="1">
    <source>
        <dbReference type="ARBA" id="ARBA00009828"/>
    </source>
</evidence>
<dbReference type="PROSITE" id="PS51913">
    <property type="entry name" value="HTH_HARE"/>
    <property type="match status" value="1"/>
</dbReference>
<protein>
    <recommendedName>
        <fullName evidence="6">Probable DNA-directed RNA polymerase subunit delta</fullName>
    </recommendedName>
    <alternativeName>
        <fullName evidence="6">RNAP delta factor</fullName>
    </alternativeName>
</protein>
<accession>A0ABS4HDE0</accession>
<feature type="compositionally biased region" description="Basic residues" evidence="7">
    <location>
        <begin position="95"/>
        <end position="113"/>
    </location>
</feature>
<keyword evidence="5 6" id="KW-0804">Transcription</keyword>
<keyword evidence="2 6" id="KW-0240">DNA-directed RNA polymerase</keyword>
<feature type="region of interest" description="Disordered" evidence="7">
    <location>
        <begin position="89"/>
        <end position="186"/>
    </location>
</feature>
<evidence type="ECO:0000256" key="7">
    <source>
        <dbReference type="SAM" id="MobiDB-lite"/>
    </source>
</evidence>
<evidence type="ECO:0000256" key="5">
    <source>
        <dbReference type="ARBA" id="ARBA00023163"/>
    </source>
</evidence>
<evidence type="ECO:0000256" key="2">
    <source>
        <dbReference type="ARBA" id="ARBA00022478"/>
    </source>
</evidence>
<keyword evidence="10" id="KW-1185">Reference proteome</keyword>
<dbReference type="EMBL" id="JAGGKK010000008">
    <property type="protein sequence ID" value="MBP1948883.1"/>
    <property type="molecule type" value="Genomic_DNA"/>
</dbReference>
<dbReference type="NCBIfam" id="TIGR04567">
    <property type="entry name" value="RNAP_delt_lowGC"/>
    <property type="match status" value="1"/>
</dbReference>